<feature type="region of interest" description="Disordered" evidence="1">
    <location>
        <begin position="496"/>
        <end position="515"/>
    </location>
</feature>
<proteinExistence type="predicted"/>
<dbReference type="Pfam" id="PF14383">
    <property type="entry name" value="VARLMGL"/>
    <property type="match status" value="1"/>
</dbReference>
<dbReference type="AlphaFoldDB" id="A0AAE1TGS6"/>
<dbReference type="InterPro" id="IPR032795">
    <property type="entry name" value="DUF3741-assoc"/>
</dbReference>
<feature type="region of interest" description="Disordered" evidence="1">
    <location>
        <begin position="392"/>
        <end position="482"/>
    </location>
</feature>
<sequence length="691" mass="77523">MGKERYWTQRSSKRGEGGEADAKNPPGCMCAFFQFFDFHPLHFPIQQQQPSFKFPSDKAEDQSIPKGAEAPRNSLESEDGTLSFISKEEDLKIPKRMQIKTIRIRRAKEGNESDLSSEISNSPCTKTPTLVARLMGLDLLPDAQSPSSSSSCISTPSTQENSRFHRYKQRQNILTKPRKSTDSDIAASRSLPETPRISSARRSDADRRLSLQINKENLGLGEELELPRFSFSKRKFEEQSCRSPSHYARQIVKQVRESVSRKVGLDITNSVKNREQSKEELVVQIRIKKSPKTSLKVIDESSPGKNPSPPSSSPRLRFMEAKQKPTTKPSSPLNPKDQNSQSVKLPSHPPINIQPQNPRVLTRSKPQAFGEEELQNQKSIPKCKKNANERFSARFKNPHQTSAIIRNKQEESFVRPPRSSTPRANDAKSKSKRTSNLLNLTSIPTLRPVKTDPSPPETKIPQKQPQEPDVQQSNRSTQLSRCPRQTYKQEGKWILGTREGNAEEDDKSNGASTAGGACCGPSSEFVYVTNILSRNTEANKGARNRASSLDPSIFHHLEKYYYCPTSVSNVAERNNQLGLPCNRKLLFDLVDEILGEILKSLVKQKSNNHGSDVLASQLIAEAVCKRIRSFPEANCEVLEDIDALIEKEDLGKIMKEGLDCKEEEEEGLVEEIERSILYSLVLEAIDACDGQ</sequence>
<dbReference type="PANTHER" id="PTHR37751:SF1">
    <property type="entry name" value="LOW PROTEIN: M-PHASE INDUCER PHOSPHATASE-LIKE PROTEIN"/>
    <property type="match status" value="1"/>
</dbReference>
<dbReference type="Proteomes" id="UP001293593">
    <property type="component" value="Unassembled WGS sequence"/>
</dbReference>
<dbReference type="PANTHER" id="PTHR37751">
    <property type="entry name" value="LOW PROTEIN: M-PHASE INDUCER PHOSPHATASE-LIKE PROTEIN"/>
    <property type="match status" value="1"/>
</dbReference>
<feature type="region of interest" description="Disordered" evidence="1">
    <location>
        <begin position="51"/>
        <end position="78"/>
    </location>
</feature>
<keyword evidence="5" id="KW-1185">Reference proteome</keyword>
<feature type="region of interest" description="Disordered" evidence="1">
    <location>
        <begin position="142"/>
        <end position="205"/>
    </location>
</feature>
<name>A0AAE1TGS6_9FABA</name>
<accession>A0AAE1TGS6</accession>
<feature type="compositionally biased region" description="Low complexity" evidence="1">
    <location>
        <begin position="145"/>
        <end position="158"/>
    </location>
</feature>
<evidence type="ECO:0000259" key="2">
    <source>
        <dbReference type="Pfam" id="PF14309"/>
    </source>
</evidence>
<organism evidence="4 5">
    <name type="scientific">Acacia crassicarpa</name>
    <name type="common">northern wattle</name>
    <dbReference type="NCBI Taxonomy" id="499986"/>
    <lineage>
        <taxon>Eukaryota</taxon>
        <taxon>Viridiplantae</taxon>
        <taxon>Streptophyta</taxon>
        <taxon>Embryophyta</taxon>
        <taxon>Tracheophyta</taxon>
        <taxon>Spermatophyta</taxon>
        <taxon>Magnoliopsida</taxon>
        <taxon>eudicotyledons</taxon>
        <taxon>Gunneridae</taxon>
        <taxon>Pentapetalae</taxon>
        <taxon>rosids</taxon>
        <taxon>fabids</taxon>
        <taxon>Fabales</taxon>
        <taxon>Fabaceae</taxon>
        <taxon>Caesalpinioideae</taxon>
        <taxon>mimosoid clade</taxon>
        <taxon>Acacieae</taxon>
        <taxon>Acacia</taxon>
    </lineage>
</organism>
<evidence type="ECO:0000259" key="3">
    <source>
        <dbReference type="Pfam" id="PF14383"/>
    </source>
</evidence>
<dbReference type="EMBL" id="JAWXYG010000001">
    <property type="protein sequence ID" value="KAK4283114.1"/>
    <property type="molecule type" value="Genomic_DNA"/>
</dbReference>
<feature type="compositionally biased region" description="Basic and acidic residues" evidence="1">
    <location>
        <begin position="1"/>
        <end position="22"/>
    </location>
</feature>
<feature type="compositionally biased region" description="Polar residues" evidence="1">
    <location>
        <begin position="324"/>
        <end position="344"/>
    </location>
</feature>
<feature type="domain" description="DUF3741" evidence="3">
    <location>
        <begin position="116"/>
        <end position="145"/>
    </location>
</feature>
<gene>
    <name evidence="4" type="ORF">QN277_000105</name>
</gene>
<protein>
    <recommendedName>
        <fullName evidence="6">DUF4378 domain-containing protein</fullName>
    </recommendedName>
</protein>
<evidence type="ECO:0000313" key="4">
    <source>
        <dbReference type="EMBL" id="KAK4283114.1"/>
    </source>
</evidence>
<evidence type="ECO:0000313" key="5">
    <source>
        <dbReference type="Proteomes" id="UP001293593"/>
    </source>
</evidence>
<feature type="region of interest" description="Disordered" evidence="1">
    <location>
        <begin position="292"/>
        <end position="359"/>
    </location>
</feature>
<dbReference type="Pfam" id="PF14309">
    <property type="entry name" value="DUF4378"/>
    <property type="match status" value="1"/>
</dbReference>
<feature type="compositionally biased region" description="Polar residues" evidence="1">
    <location>
        <begin position="461"/>
        <end position="480"/>
    </location>
</feature>
<comment type="caution">
    <text evidence="4">The sequence shown here is derived from an EMBL/GenBank/DDBJ whole genome shotgun (WGS) entry which is preliminary data.</text>
</comment>
<feature type="compositionally biased region" description="Polar residues" evidence="1">
    <location>
        <begin position="434"/>
        <end position="444"/>
    </location>
</feature>
<feature type="region of interest" description="Disordered" evidence="1">
    <location>
        <begin position="1"/>
        <end position="23"/>
    </location>
</feature>
<dbReference type="InterPro" id="IPR025486">
    <property type="entry name" value="DUF4378"/>
</dbReference>
<reference evidence="4" key="1">
    <citation type="submission" date="2023-10" db="EMBL/GenBank/DDBJ databases">
        <title>Chromosome-level genome of the transformable northern wattle, Acacia crassicarpa.</title>
        <authorList>
            <person name="Massaro I."/>
            <person name="Sinha N.R."/>
            <person name="Poethig S."/>
            <person name="Leichty A.R."/>
        </authorList>
    </citation>
    <scope>NUCLEOTIDE SEQUENCE</scope>
    <source>
        <strain evidence="4">Acra3RX</strain>
        <tissue evidence="4">Leaf</tissue>
    </source>
</reference>
<evidence type="ECO:0000256" key="1">
    <source>
        <dbReference type="SAM" id="MobiDB-lite"/>
    </source>
</evidence>
<feature type="domain" description="DUF4378" evidence="2">
    <location>
        <begin position="524"/>
        <end position="683"/>
    </location>
</feature>
<evidence type="ECO:0008006" key="6">
    <source>
        <dbReference type="Google" id="ProtNLM"/>
    </source>
</evidence>